<accession>A0A9P6BA17</accession>
<keyword evidence="3" id="KW-1185">Reference proteome</keyword>
<feature type="region of interest" description="Disordered" evidence="1">
    <location>
        <begin position="60"/>
        <end position="83"/>
    </location>
</feature>
<dbReference type="Proteomes" id="UP000886523">
    <property type="component" value="Unassembled WGS sequence"/>
</dbReference>
<dbReference type="OrthoDB" id="2574468at2759"/>
<dbReference type="AlphaFoldDB" id="A0A9P6BA17"/>
<gene>
    <name evidence="2" type="ORF">BS47DRAFT_638565</name>
</gene>
<organism evidence="2 3">
    <name type="scientific">Hydnum rufescens UP504</name>
    <dbReference type="NCBI Taxonomy" id="1448309"/>
    <lineage>
        <taxon>Eukaryota</taxon>
        <taxon>Fungi</taxon>
        <taxon>Dikarya</taxon>
        <taxon>Basidiomycota</taxon>
        <taxon>Agaricomycotina</taxon>
        <taxon>Agaricomycetes</taxon>
        <taxon>Cantharellales</taxon>
        <taxon>Hydnaceae</taxon>
        <taxon>Hydnum</taxon>
    </lineage>
</organism>
<reference evidence="2" key="1">
    <citation type="journal article" date="2020" name="Nat. Commun.">
        <title>Large-scale genome sequencing of mycorrhizal fungi provides insights into the early evolution of symbiotic traits.</title>
        <authorList>
            <person name="Miyauchi S."/>
            <person name="Kiss E."/>
            <person name="Kuo A."/>
            <person name="Drula E."/>
            <person name="Kohler A."/>
            <person name="Sanchez-Garcia M."/>
            <person name="Morin E."/>
            <person name="Andreopoulos B."/>
            <person name="Barry K.W."/>
            <person name="Bonito G."/>
            <person name="Buee M."/>
            <person name="Carver A."/>
            <person name="Chen C."/>
            <person name="Cichocki N."/>
            <person name="Clum A."/>
            <person name="Culley D."/>
            <person name="Crous P.W."/>
            <person name="Fauchery L."/>
            <person name="Girlanda M."/>
            <person name="Hayes R.D."/>
            <person name="Keri Z."/>
            <person name="LaButti K."/>
            <person name="Lipzen A."/>
            <person name="Lombard V."/>
            <person name="Magnuson J."/>
            <person name="Maillard F."/>
            <person name="Murat C."/>
            <person name="Nolan M."/>
            <person name="Ohm R.A."/>
            <person name="Pangilinan J."/>
            <person name="Pereira M.F."/>
            <person name="Perotto S."/>
            <person name="Peter M."/>
            <person name="Pfister S."/>
            <person name="Riley R."/>
            <person name="Sitrit Y."/>
            <person name="Stielow J.B."/>
            <person name="Szollosi G."/>
            <person name="Zifcakova L."/>
            <person name="Stursova M."/>
            <person name="Spatafora J.W."/>
            <person name="Tedersoo L."/>
            <person name="Vaario L.M."/>
            <person name="Yamada A."/>
            <person name="Yan M."/>
            <person name="Wang P."/>
            <person name="Xu J."/>
            <person name="Bruns T."/>
            <person name="Baldrian P."/>
            <person name="Vilgalys R."/>
            <person name="Dunand C."/>
            <person name="Henrissat B."/>
            <person name="Grigoriev I.V."/>
            <person name="Hibbett D."/>
            <person name="Nagy L.G."/>
            <person name="Martin F.M."/>
        </authorList>
    </citation>
    <scope>NUCLEOTIDE SEQUENCE</scope>
    <source>
        <strain evidence="2">UP504</strain>
    </source>
</reference>
<proteinExistence type="predicted"/>
<evidence type="ECO:0000313" key="3">
    <source>
        <dbReference type="Proteomes" id="UP000886523"/>
    </source>
</evidence>
<sequence length="134" mass="15045">MNLSVETWRLPQERSSQYGNDSLLISSAPWFMEQHRDVPGPSYSDRRAYPSFELYPNAPDPNAMDIDIDPSPPVTPNDAEPVSLLQPQDVPGVQHHSCLQIPRLQIANYPGLDGRRAMFSHCQQCGAISIMKKL</sequence>
<name>A0A9P6BA17_9AGAM</name>
<protein>
    <submittedName>
        <fullName evidence="2">Uncharacterized protein</fullName>
    </submittedName>
</protein>
<comment type="caution">
    <text evidence="2">The sequence shown here is derived from an EMBL/GenBank/DDBJ whole genome shotgun (WGS) entry which is preliminary data.</text>
</comment>
<dbReference type="EMBL" id="MU128911">
    <property type="protein sequence ID" value="KAF9520513.1"/>
    <property type="molecule type" value="Genomic_DNA"/>
</dbReference>
<evidence type="ECO:0000256" key="1">
    <source>
        <dbReference type="SAM" id="MobiDB-lite"/>
    </source>
</evidence>
<evidence type="ECO:0000313" key="2">
    <source>
        <dbReference type="EMBL" id="KAF9520513.1"/>
    </source>
</evidence>